<accession>A0ABW4J6W6</accession>
<dbReference type="InterPro" id="IPR000847">
    <property type="entry name" value="LysR_HTH_N"/>
</dbReference>
<dbReference type="SUPFAM" id="SSF46785">
    <property type="entry name" value="Winged helix' DNA-binding domain"/>
    <property type="match status" value="1"/>
</dbReference>
<dbReference type="Pfam" id="PF03466">
    <property type="entry name" value="LysR_substrate"/>
    <property type="match status" value="1"/>
</dbReference>
<name>A0ABW4J6W6_9LACO</name>
<evidence type="ECO:0000256" key="2">
    <source>
        <dbReference type="ARBA" id="ARBA00023015"/>
    </source>
</evidence>
<dbReference type="Gene3D" id="1.10.10.10">
    <property type="entry name" value="Winged helix-like DNA-binding domain superfamily/Winged helix DNA-binding domain"/>
    <property type="match status" value="1"/>
</dbReference>
<keyword evidence="2" id="KW-0805">Transcription regulation</keyword>
<evidence type="ECO:0000313" key="7">
    <source>
        <dbReference type="Proteomes" id="UP001597267"/>
    </source>
</evidence>
<evidence type="ECO:0000256" key="3">
    <source>
        <dbReference type="ARBA" id="ARBA00023125"/>
    </source>
</evidence>
<proteinExistence type="inferred from homology"/>
<dbReference type="PRINTS" id="PR00039">
    <property type="entry name" value="HTHLYSR"/>
</dbReference>
<dbReference type="InterPro" id="IPR036390">
    <property type="entry name" value="WH_DNA-bd_sf"/>
</dbReference>
<dbReference type="InterPro" id="IPR036388">
    <property type="entry name" value="WH-like_DNA-bd_sf"/>
</dbReference>
<dbReference type="RefSeq" id="WP_125715143.1">
    <property type="nucleotide sequence ID" value="NZ_JBHTOP010000022.1"/>
</dbReference>
<dbReference type="PANTHER" id="PTHR30346">
    <property type="entry name" value="TRANSCRIPTIONAL DUAL REGULATOR HCAR-RELATED"/>
    <property type="match status" value="1"/>
</dbReference>
<feature type="domain" description="HTH lysR-type" evidence="5">
    <location>
        <begin position="14"/>
        <end position="67"/>
    </location>
</feature>
<keyword evidence="4" id="KW-0804">Transcription</keyword>
<dbReference type="PROSITE" id="PS50931">
    <property type="entry name" value="HTH_LYSR"/>
    <property type="match status" value="1"/>
</dbReference>
<reference evidence="7" key="1">
    <citation type="journal article" date="2019" name="Int. J. Syst. Evol. Microbiol.">
        <title>The Global Catalogue of Microorganisms (GCM) 10K type strain sequencing project: providing services to taxonomists for standard genome sequencing and annotation.</title>
        <authorList>
            <consortium name="The Broad Institute Genomics Platform"/>
            <consortium name="The Broad Institute Genome Sequencing Center for Infectious Disease"/>
            <person name="Wu L."/>
            <person name="Ma J."/>
        </authorList>
    </citation>
    <scope>NUCLEOTIDE SEQUENCE [LARGE SCALE GENOMIC DNA]</scope>
    <source>
        <strain evidence="7">CCM 8896</strain>
    </source>
</reference>
<evidence type="ECO:0000259" key="5">
    <source>
        <dbReference type="PROSITE" id="PS50931"/>
    </source>
</evidence>
<dbReference type="Proteomes" id="UP001597267">
    <property type="component" value="Unassembled WGS sequence"/>
</dbReference>
<dbReference type="InterPro" id="IPR005119">
    <property type="entry name" value="LysR_subst-bd"/>
</dbReference>
<dbReference type="Gene3D" id="3.40.190.10">
    <property type="entry name" value="Periplasmic binding protein-like II"/>
    <property type="match status" value="2"/>
</dbReference>
<dbReference type="SUPFAM" id="SSF53850">
    <property type="entry name" value="Periplasmic binding protein-like II"/>
    <property type="match status" value="1"/>
</dbReference>
<sequence>MSTLNQLPNISTVQIEAFLTLASTLNFTKAAVALHTTQPNLSKMIVRLEDELEVKLFIRNRRSVRLTSAGKYFQQRLGNYTESFLGAILDTKAISTNHKPPLNIAMLGTAVLNELPIIIHQFTDNYPNVPISITDYPLAEIKKNLKDNNIDIALVPKYVAKDMSEFKNINFLTDDMYLVTDHHNPLGLKQSVKVEELADQTLIIPDFKPIRDIFEAHHISPTIIEETESLNNVILKVESGLGISIFAGHLAHYYGKNLSFVKLEGYEDFFKINCVWKNEYNESIQNFVSIVQDFVEDR</sequence>
<comment type="caution">
    <text evidence="6">The sequence shown here is derived from an EMBL/GenBank/DDBJ whole genome shotgun (WGS) entry which is preliminary data.</text>
</comment>
<organism evidence="6 7">
    <name type="scientific">Agrilactobacillus yilanensis</name>
    <dbReference type="NCBI Taxonomy" id="2485997"/>
    <lineage>
        <taxon>Bacteria</taxon>
        <taxon>Bacillati</taxon>
        <taxon>Bacillota</taxon>
        <taxon>Bacilli</taxon>
        <taxon>Lactobacillales</taxon>
        <taxon>Lactobacillaceae</taxon>
        <taxon>Agrilactobacillus</taxon>
    </lineage>
</organism>
<dbReference type="EMBL" id="JBHTOP010000022">
    <property type="protein sequence ID" value="MFD1671996.1"/>
    <property type="molecule type" value="Genomic_DNA"/>
</dbReference>
<evidence type="ECO:0000256" key="1">
    <source>
        <dbReference type="ARBA" id="ARBA00009437"/>
    </source>
</evidence>
<evidence type="ECO:0000256" key="4">
    <source>
        <dbReference type="ARBA" id="ARBA00023163"/>
    </source>
</evidence>
<comment type="similarity">
    <text evidence="1">Belongs to the LysR transcriptional regulatory family.</text>
</comment>
<keyword evidence="3" id="KW-0238">DNA-binding</keyword>
<dbReference type="Pfam" id="PF00126">
    <property type="entry name" value="HTH_1"/>
    <property type="match status" value="1"/>
</dbReference>
<gene>
    <name evidence="6" type="ORF">ACFQ5M_07810</name>
</gene>
<protein>
    <submittedName>
        <fullName evidence="6">LysR family transcriptional regulator</fullName>
    </submittedName>
</protein>
<dbReference type="PANTHER" id="PTHR30346:SF0">
    <property type="entry name" value="HCA OPERON TRANSCRIPTIONAL ACTIVATOR HCAR"/>
    <property type="match status" value="1"/>
</dbReference>
<keyword evidence="7" id="KW-1185">Reference proteome</keyword>
<evidence type="ECO:0000313" key="6">
    <source>
        <dbReference type="EMBL" id="MFD1671996.1"/>
    </source>
</evidence>
<dbReference type="CDD" id="cd05466">
    <property type="entry name" value="PBP2_LTTR_substrate"/>
    <property type="match status" value="1"/>
</dbReference>